<name>A0AAE4K6L0_9BURK</name>
<comment type="caution">
    <text evidence="1">The sequence shown here is derived from an EMBL/GenBank/DDBJ whole genome shotgun (WGS) entry which is preliminary data.</text>
</comment>
<evidence type="ECO:0000313" key="1">
    <source>
        <dbReference type="EMBL" id="MDT0337367.1"/>
    </source>
</evidence>
<dbReference type="EMBL" id="JAVRAA010000005">
    <property type="protein sequence ID" value="MDT0337367.1"/>
    <property type="molecule type" value="Genomic_DNA"/>
</dbReference>
<gene>
    <name evidence="1" type="ORF">RJN63_11055</name>
</gene>
<sequence length="340" mass="38047">MRANEAMVWKHYLKQIDPQQYESVVESITDWLGIDADLMVPGVMEIELTDGLLSIAYQPMQRFFAFRSLSVEFGLREGFFVVPAAKAPRIGFSVLSAADGGVIDCFAKWICHSDEVAAIPSFLTLASLLEEKAVAVTRSTIGGLQAAEDQKYLRRLLAEQVDLLRQTQAELRETKRRLLGNFAPGCSAGSCESPDSAWSLEDLADWCATNEQLIIVLPRARRGARNSNYERPDHVVAALELLAGPYRRLRLGDISNKEWEEVLLPTGLRLEGSVAPSIAGEHHEKYFCRWAGRKYFLGLHLLRGGGRDPRTCLRIYFAWESISKRVIVGHMTSHLPNSLT</sequence>
<proteinExistence type="predicted"/>
<protein>
    <submittedName>
        <fullName evidence="1">Uncharacterized protein</fullName>
    </submittedName>
</protein>
<organism evidence="1">
    <name type="scientific">Herbaspirillum huttiense subsp. nephrolepidis</name>
    <dbReference type="NCBI Taxonomy" id="3075126"/>
    <lineage>
        <taxon>Bacteria</taxon>
        <taxon>Pseudomonadati</taxon>
        <taxon>Pseudomonadota</taxon>
        <taxon>Betaproteobacteria</taxon>
        <taxon>Burkholderiales</taxon>
        <taxon>Oxalobacteraceae</taxon>
        <taxon>Herbaspirillum</taxon>
    </lineage>
</organism>
<dbReference type="AlphaFoldDB" id="A0AAE4K6L0"/>
<accession>A0AAE4K6L0</accession>
<reference evidence="1" key="1">
    <citation type="submission" date="2023-02" db="EMBL/GenBank/DDBJ databases">
        <title>Description of Herbaspirillum huttiense subsp. nephrolepsisexaltata and Herbaspirillum huttiense subsp. lycopersicon.</title>
        <authorList>
            <person name="Poudel M."/>
            <person name="Sharma A."/>
            <person name="Goss E."/>
            <person name="Tapia J.H."/>
            <person name="Harmon C.M."/>
            <person name="Jones J.B."/>
        </authorList>
    </citation>
    <scope>NUCLEOTIDE SEQUENCE</scope>
    <source>
        <strain evidence="1">NC40101</strain>
    </source>
</reference>
<dbReference type="RefSeq" id="WP_284076836.1">
    <property type="nucleotide sequence ID" value="NZ_JAVLSM010000007.1"/>
</dbReference>